<dbReference type="Gene3D" id="3.30.565.10">
    <property type="entry name" value="Histidine kinase-like ATPase, C-terminal domain"/>
    <property type="match status" value="1"/>
</dbReference>
<keyword evidence="5" id="KW-0418">Kinase</keyword>
<dbReference type="Gene3D" id="2.130.10.10">
    <property type="entry name" value="YVTN repeat-like/Quinoprotein amine dehydrogenase"/>
    <property type="match status" value="3"/>
</dbReference>
<protein>
    <recommendedName>
        <fullName evidence="2">histidine kinase</fullName>
        <ecNumber evidence="2">2.7.13.3</ecNumber>
    </recommendedName>
</protein>
<evidence type="ECO:0000313" key="12">
    <source>
        <dbReference type="EMBL" id="MEY2181947.1"/>
    </source>
</evidence>
<dbReference type="InterPro" id="IPR003594">
    <property type="entry name" value="HATPase_dom"/>
</dbReference>
<dbReference type="Gene3D" id="1.10.287.130">
    <property type="match status" value="1"/>
</dbReference>
<keyword evidence="13" id="KW-1185">Reference proteome</keyword>
<dbReference type="Pfam" id="PF00512">
    <property type="entry name" value="HisKA"/>
    <property type="match status" value="1"/>
</dbReference>
<dbReference type="CDD" id="cd16922">
    <property type="entry name" value="HATPase_EvgS-ArcB-TorS-like"/>
    <property type="match status" value="1"/>
</dbReference>
<dbReference type="SMART" id="SM00448">
    <property type="entry name" value="REC"/>
    <property type="match status" value="1"/>
</dbReference>
<reference evidence="12 13" key="1">
    <citation type="submission" date="2024-07" db="EMBL/GenBank/DDBJ databases">
        <title>Molecular mechanisms and environmental adaptations of flagellar loss and biofilm growth of Rhodanobacter under environmental stress.</title>
        <authorList>
            <person name="Chen M."/>
        </authorList>
    </citation>
    <scope>NUCLEOTIDE SEQUENCE [LARGE SCALE GENOMIC DNA]</scope>
    <source>
        <strain evidence="12 13">RS22</strain>
    </source>
</reference>
<dbReference type="SUPFAM" id="SSF52172">
    <property type="entry name" value="CheY-like"/>
    <property type="match status" value="1"/>
</dbReference>
<keyword evidence="3 6" id="KW-0597">Phosphoprotein</keyword>
<evidence type="ECO:0000256" key="8">
    <source>
        <dbReference type="SAM" id="Phobius"/>
    </source>
</evidence>
<dbReference type="PROSITE" id="PS50110">
    <property type="entry name" value="RESPONSE_REGULATORY"/>
    <property type="match status" value="1"/>
</dbReference>
<evidence type="ECO:0000259" key="10">
    <source>
        <dbReference type="PROSITE" id="PS50109"/>
    </source>
</evidence>
<dbReference type="InterPro" id="IPR015943">
    <property type="entry name" value="WD40/YVTN_repeat-like_dom_sf"/>
</dbReference>
<dbReference type="CDD" id="cd00082">
    <property type="entry name" value="HisKA"/>
    <property type="match status" value="1"/>
</dbReference>
<evidence type="ECO:0000256" key="4">
    <source>
        <dbReference type="ARBA" id="ARBA00022679"/>
    </source>
</evidence>
<dbReference type="InterPro" id="IPR011006">
    <property type="entry name" value="CheY-like_superfamily"/>
</dbReference>
<dbReference type="InterPro" id="IPR001789">
    <property type="entry name" value="Sig_transdc_resp-reg_receiver"/>
</dbReference>
<keyword evidence="8" id="KW-0472">Membrane</keyword>
<evidence type="ECO:0000256" key="9">
    <source>
        <dbReference type="SAM" id="SignalP"/>
    </source>
</evidence>
<dbReference type="Pfam" id="PF02518">
    <property type="entry name" value="HATPase_c"/>
    <property type="match status" value="1"/>
</dbReference>
<dbReference type="Pfam" id="PF07495">
    <property type="entry name" value="Y_Y_Y"/>
    <property type="match status" value="1"/>
</dbReference>
<sequence>MLSAGLSGLLLLIAVPASAKATAPPAPAVAAVPMVTPQFRRYGVPDGLPSSNVYAVVQDHAGAIWFGTKGGIARYDGVHFKVFRHVANDPGSLYDNGVAALLVDDHNRLWAGGLNGGLNRYDAATGKFEHWGHDPDDPASLASDRTWSLAQTPDGTLWVGTGQGLDRMRPDGRGFEHVSYQAPGGKAESFGLVGALYVDARGQLWIGSDLGVFRRDAQGQVHPVLAADPRQSMSAWSIGGNGDEVRIATIRGLMVVGSDGLARHFGGSTIPATNVMASVRDDAGRLWVGTQRGLFMQPRADAPVMPVTNQPALNGDLPGTWVWQMLVDRAGGLWFALFDGGIGYLAPGWDSFSRFTHIPDDPASLRDSIATTMARGKDGRHVWVGERAGRVDRLDPVTGQVEHSYSDLGGDVVGMTEDARGRLWVVVQGAIEVCDDPRRPCMRVDPAGSSGMRRPLEVEPGPDDKMYARTFGEGIFRIDPDTLAVSPVAMDQANEKVRWGSQMTLHDGVFWYASDGGMMRLDGARDRFVMAPGPPKGQSVDAFAFTPHGIWMANANGMTHYRIEGDGKLVRERTVEAAHGWPSINVVDLKVDTGGRVWVFGHDGLWRFDPANGRFRSFGLQDGLANGEFSRGYALMPSGYLYAPTLGGVVAFDPDRIGVQKTVPPLAITGISVRRHGTQQALPIGAGVVKVGWRDRQLDIRARVYSYLDPADNHYRFFLHGFDPGWVDVGNQGERDLSGLGSGDYTLDVMATGAEGVWSHLAQPLRIHVQAPPWLRWWAWLLYALALAAVVGWIMWAWRRRLAQRHRIELIEQRRALAEQASAAKTQFLATLSHEIRTPMTGVMGMAELLLNTPLDPKQQDYTRAMQRSGSMLLKLLNDALDLVRIDAGRLELEPAPFDPRQLVEDVAQLEQGQAWSKGLRFVVEIADDLPAQAIGDAVRVKQVLLNLANNALKFTAHGSVTLRAARGGDALLFSVIDTGPGIPEGSQARLFQRFEQEESPQRRAGSGLGLAICRELVEMMGGSIELQSRLGHGSSFLVRLPLIEVGHAADEQASPSPADEHPLRLLLVEDDPIVAAVITGLLQQQGHMACHVANGLLALAELERNRYDAVLLDLDLPGVDGFQVARLIRQREAGKHLPIVAVTARSGETDEAHAREAGMDGFLRKPLSGEQLAAMLAWVLRGAGGGELAMAG</sequence>
<dbReference type="GO" id="GO:0005524">
    <property type="term" value="F:ATP binding"/>
    <property type="evidence" value="ECO:0007669"/>
    <property type="project" value="UniProtKB-KW"/>
</dbReference>
<dbReference type="SUPFAM" id="SSF55874">
    <property type="entry name" value="ATPase domain of HSP90 chaperone/DNA topoisomerase II/histidine kinase"/>
    <property type="match status" value="1"/>
</dbReference>
<feature type="compositionally biased region" description="Basic and acidic residues" evidence="7">
    <location>
        <begin position="454"/>
        <end position="464"/>
    </location>
</feature>
<organism evidence="12 13">
    <name type="scientific">Rhodanobacter humi</name>
    <dbReference type="NCBI Taxonomy" id="1888173"/>
    <lineage>
        <taxon>Bacteria</taxon>
        <taxon>Pseudomonadati</taxon>
        <taxon>Pseudomonadota</taxon>
        <taxon>Gammaproteobacteria</taxon>
        <taxon>Lysobacterales</taxon>
        <taxon>Rhodanobacteraceae</taxon>
        <taxon>Rhodanobacter</taxon>
    </lineage>
</organism>
<dbReference type="InterPro" id="IPR011123">
    <property type="entry name" value="Y_Y_Y"/>
</dbReference>
<dbReference type="PANTHER" id="PTHR43047">
    <property type="entry name" value="TWO-COMPONENT HISTIDINE PROTEIN KINASE"/>
    <property type="match status" value="1"/>
</dbReference>
<keyword evidence="12" id="KW-0547">Nucleotide-binding</keyword>
<feature type="transmembrane region" description="Helical" evidence="8">
    <location>
        <begin position="777"/>
        <end position="798"/>
    </location>
</feature>
<keyword evidence="12" id="KW-0067">ATP-binding</keyword>
<evidence type="ECO:0000256" key="5">
    <source>
        <dbReference type="ARBA" id="ARBA00022777"/>
    </source>
</evidence>
<dbReference type="InterPro" id="IPR003661">
    <property type="entry name" value="HisK_dim/P_dom"/>
</dbReference>
<dbReference type="EMBL" id="JBGBPY010000001">
    <property type="protein sequence ID" value="MEY2181947.1"/>
    <property type="molecule type" value="Genomic_DNA"/>
</dbReference>
<dbReference type="PANTHER" id="PTHR43047:SF72">
    <property type="entry name" value="OSMOSENSING HISTIDINE PROTEIN KINASE SLN1"/>
    <property type="match status" value="1"/>
</dbReference>
<feature type="chain" id="PRO_5045375583" description="histidine kinase" evidence="9">
    <location>
        <begin position="20"/>
        <end position="1193"/>
    </location>
</feature>
<evidence type="ECO:0000313" key="13">
    <source>
        <dbReference type="Proteomes" id="UP001562159"/>
    </source>
</evidence>
<dbReference type="Gene3D" id="2.60.40.10">
    <property type="entry name" value="Immunoglobulins"/>
    <property type="match status" value="1"/>
</dbReference>
<dbReference type="PROSITE" id="PS50109">
    <property type="entry name" value="HIS_KIN"/>
    <property type="match status" value="1"/>
</dbReference>
<dbReference type="SUPFAM" id="SSF63829">
    <property type="entry name" value="Calcium-dependent phosphotriesterase"/>
    <property type="match status" value="2"/>
</dbReference>
<feature type="region of interest" description="Disordered" evidence="7">
    <location>
        <begin position="444"/>
        <end position="464"/>
    </location>
</feature>
<dbReference type="InterPro" id="IPR036097">
    <property type="entry name" value="HisK_dim/P_sf"/>
</dbReference>
<proteinExistence type="predicted"/>
<evidence type="ECO:0000256" key="7">
    <source>
        <dbReference type="SAM" id="MobiDB-lite"/>
    </source>
</evidence>
<dbReference type="CDD" id="cd17546">
    <property type="entry name" value="REC_hyHK_CKI1_RcsC-like"/>
    <property type="match status" value="1"/>
</dbReference>
<evidence type="ECO:0000256" key="3">
    <source>
        <dbReference type="ARBA" id="ARBA00022553"/>
    </source>
</evidence>
<keyword evidence="8" id="KW-1133">Transmembrane helix</keyword>
<accession>A0ABV4ANT2</accession>
<feature type="domain" description="Response regulatory" evidence="11">
    <location>
        <begin position="1065"/>
        <end position="1181"/>
    </location>
</feature>
<keyword evidence="4" id="KW-0808">Transferase</keyword>
<feature type="signal peptide" evidence="9">
    <location>
        <begin position="1"/>
        <end position="19"/>
    </location>
</feature>
<keyword evidence="8" id="KW-0812">Transmembrane</keyword>
<evidence type="ECO:0000256" key="1">
    <source>
        <dbReference type="ARBA" id="ARBA00000085"/>
    </source>
</evidence>
<dbReference type="SMART" id="SM00387">
    <property type="entry name" value="HATPase_c"/>
    <property type="match status" value="1"/>
</dbReference>
<keyword evidence="9" id="KW-0732">Signal</keyword>
<feature type="domain" description="Histidine kinase" evidence="10">
    <location>
        <begin position="831"/>
        <end position="1045"/>
    </location>
</feature>
<dbReference type="Proteomes" id="UP001562159">
    <property type="component" value="Unassembled WGS sequence"/>
</dbReference>
<dbReference type="InterPro" id="IPR036890">
    <property type="entry name" value="HATPase_C_sf"/>
</dbReference>
<dbReference type="SUPFAM" id="SSF47384">
    <property type="entry name" value="Homodimeric domain of signal transducing histidine kinase"/>
    <property type="match status" value="1"/>
</dbReference>
<comment type="catalytic activity">
    <reaction evidence="1">
        <text>ATP + protein L-histidine = ADP + protein N-phospho-L-histidine.</text>
        <dbReference type="EC" id="2.7.13.3"/>
    </reaction>
</comment>
<dbReference type="Pfam" id="PF07494">
    <property type="entry name" value="Reg_prop"/>
    <property type="match status" value="2"/>
</dbReference>
<feature type="modified residue" description="4-aspartylphosphate" evidence="6">
    <location>
        <position position="1114"/>
    </location>
</feature>
<dbReference type="InterPro" id="IPR013783">
    <property type="entry name" value="Ig-like_fold"/>
</dbReference>
<dbReference type="InterPro" id="IPR004358">
    <property type="entry name" value="Sig_transdc_His_kin-like_C"/>
</dbReference>
<name>A0ABV4ANT2_9GAMM</name>
<comment type="caution">
    <text evidence="12">The sequence shown here is derived from an EMBL/GenBank/DDBJ whole genome shotgun (WGS) entry which is preliminary data.</text>
</comment>
<evidence type="ECO:0000256" key="6">
    <source>
        <dbReference type="PROSITE-ProRule" id="PRU00169"/>
    </source>
</evidence>
<dbReference type="PRINTS" id="PR00344">
    <property type="entry name" value="BCTRLSENSOR"/>
</dbReference>
<gene>
    <name evidence="12" type="ORF">AB7878_05915</name>
</gene>
<dbReference type="Gene3D" id="3.40.50.2300">
    <property type="match status" value="1"/>
</dbReference>
<dbReference type="InterPro" id="IPR005467">
    <property type="entry name" value="His_kinase_dom"/>
</dbReference>
<dbReference type="Pfam" id="PF00072">
    <property type="entry name" value="Response_reg"/>
    <property type="match status" value="1"/>
</dbReference>
<dbReference type="SMART" id="SM00388">
    <property type="entry name" value="HisKA"/>
    <property type="match status" value="1"/>
</dbReference>
<dbReference type="InterPro" id="IPR011110">
    <property type="entry name" value="Reg_prop"/>
</dbReference>
<dbReference type="EC" id="2.7.13.3" evidence="2"/>
<evidence type="ECO:0000256" key="2">
    <source>
        <dbReference type="ARBA" id="ARBA00012438"/>
    </source>
</evidence>
<evidence type="ECO:0000259" key="11">
    <source>
        <dbReference type="PROSITE" id="PS50110"/>
    </source>
</evidence>